<sequence length="149" mass="17901">MVNLCPELRDYRRGDHDRNKKCCYIEPLSSHTACQYNCEEQRQRQLNEYRTQRNPDRMLHRVRKSIFVIDKQIDVVLKANKRLLTDTVPFRQAVIKRNARWNDDKRDKHQQCRRKEKKNGFLIPEHTIHMLTSYSVGALSALVRLKNPR</sequence>
<organism evidence="1">
    <name type="scientific">bioreactor metagenome</name>
    <dbReference type="NCBI Taxonomy" id="1076179"/>
    <lineage>
        <taxon>unclassified sequences</taxon>
        <taxon>metagenomes</taxon>
        <taxon>ecological metagenomes</taxon>
    </lineage>
</organism>
<accession>A0A645BI01</accession>
<comment type="caution">
    <text evidence="1">The sequence shown here is derived from an EMBL/GenBank/DDBJ whole genome shotgun (WGS) entry which is preliminary data.</text>
</comment>
<reference evidence="1" key="1">
    <citation type="submission" date="2019-08" db="EMBL/GenBank/DDBJ databases">
        <authorList>
            <person name="Kucharzyk K."/>
            <person name="Murdoch R.W."/>
            <person name="Higgins S."/>
            <person name="Loffler F."/>
        </authorList>
    </citation>
    <scope>NUCLEOTIDE SEQUENCE</scope>
</reference>
<name>A0A645BI01_9ZZZZ</name>
<dbReference type="AlphaFoldDB" id="A0A645BI01"/>
<protein>
    <submittedName>
        <fullName evidence="1">Uncharacterized protein</fullName>
    </submittedName>
</protein>
<proteinExistence type="predicted"/>
<gene>
    <name evidence="1" type="ORF">SDC9_111991</name>
</gene>
<dbReference type="EMBL" id="VSSQ01020329">
    <property type="protein sequence ID" value="MPM65099.1"/>
    <property type="molecule type" value="Genomic_DNA"/>
</dbReference>
<evidence type="ECO:0000313" key="1">
    <source>
        <dbReference type="EMBL" id="MPM65099.1"/>
    </source>
</evidence>